<dbReference type="EMBL" id="FCOK02000091">
    <property type="protein sequence ID" value="SAL68295.1"/>
    <property type="molecule type" value="Genomic_DNA"/>
</dbReference>
<gene>
    <name evidence="1" type="ORF">AWB69_07989</name>
</gene>
<sequence>MYFRNTFRTTVRFTDWCHRTCSSALRYTHMYDVLCAALPGSLSTSTVVSSL</sequence>
<evidence type="ECO:0000313" key="1">
    <source>
        <dbReference type="EMBL" id="SAL68295.1"/>
    </source>
</evidence>
<organism evidence="1 2">
    <name type="scientific">Caballeronia udeis</name>
    <dbReference type="NCBI Taxonomy" id="1232866"/>
    <lineage>
        <taxon>Bacteria</taxon>
        <taxon>Pseudomonadati</taxon>
        <taxon>Pseudomonadota</taxon>
        <taxon>Betaproteobacteria</taxon>
        <taxon>Burkholderiales</taxon>
        <taxon>Burkholderiaceae</taxon>
        <taxon>Caballeronia</taxon>
    </lineage>
</organism>
<name>A0A158JI52_9BURK</name>
<proteinExistence type="predicted"/>
<dbReference type="Proteomes" id="UP000054683">
    <property type="component" value="Unassembled WGS sequence"/>
</dbReference>
<accession>A0A158JI52</accession>
<reference evidence="1 2" key="1">
    <citation type="submission" date="2016-01" db="EMBL/GenBank/DDBJ databases">
        <authorList>
            <person name="Oliw E.H."/>
        </authorList>
    </citation>
    <scope>NUCLEOTIDE SEQUENCE [LARGE SCALE GENOMIC DNA]</scope>
    <source>
        <strain evidence="1">LMG 27134</strain>
    </source>
</reference>
<evidence type="ECO:0000313" key="2">
    <source>
        <dbReference type="Proteomes" id="UP000054683"/>
    </source>
</evidence>
<protein>
    <submittedName>
        <fullName evidence="1">Uncharacterized protein</fullName>
    </submittedName>
</protein>
<dbReference type="AlphaFoldDB" id="A0A158JI52"/>